<dbReference type="CDD" id="cd00159">
    <property type="entry name" value="RhoGAP"/>
    <property type="match status" value="1"/>
</dbReference>
<feature type="region of interest" description="Disordered" evidence="2">
    <location>
        <begin position="1"/>
        <end position="31"/>
    </location>
</feature>
<organism evidence="4 5">
    <name type="scientific">Naegleria lovaniensis</name>
    <name type="common">Amoeba</name>
    <dbReference type="NCBI Taxonomy" id="51637"/>
    <lineage>
        <taxon>Eukaryota</taxon>
        <taxon>Discoba</taxon>
        <taxon>Heterolobosea</taxon>
        <taxon>Tetramitia</taxon>
        <taxon>Eutetramitia</taxon>
        <taxon>Vahlkampfiidae</taxon>
        <taxon>Naegleria</taxon>
    </lineage>
</organism>
<dbReference type="PROSITE" id="PS50238">
    <property type="entry name" value="RHOGAP"/>
    <property type="match status" value="1"/>
</dbReference>
<dbReference type="InterPro" id="IPR008936">
    <property type="entry name" value="Rho_GTPase_activation_prot"/>
</dbReference>
<dbReference type="RefSeq" id="XP_044549694.1">
    <property type="nucleotide sequence ID" value="XM_044693053.1"/>
</dbReference>
<evidence type="ECO:0000313" key="4">
    <source>
        <dbReference type="EMBL" id="KAG2385701.1"/>
    </source>
</evidence>
<evidence type="ECO:0000256" key="1">
    <source>
        <dbReference type="ARBA" id="ARBA00022468"/>
    </source>
</evidence>
<dbReference type="SMART" id="SM00324">
    <property type="entry name" value="RhoGAP"/>
    <property type="match status" value="1"/>
</dbReference>
<dbReference type="Pfam" id="PF00620">
    <property type="entry name" value="RhoGAP"/>
    <property type="match status" value="1"/>
</dbReference>
<keyword evidence="1" id="KW-0343">GTPase activation</keyword>
<evidence type="ECO:0000256" key="2">
    <source>
        <dbReference type="SAM" id="MobiDB-lite"/>
    </source>
</evidence>
<reference evidence="4 5" key="1">
    <citation type="journal article" date="2018" name="BMC Genomics">
        <title>The genome of Naegleria lovaniensis, the basis for a comparative approach to unravel pathogenicity factors of the human pathogenic amoeba N. fowleri.</title>
        <authorList>
            <person name="Liechti N."/>
            <person name="Schurch N."/>
            <person name="Bruggmann R."/>
            <person name="Wittwer M."/>
        </authorList>
    </citation>
    <scope>NUCLEOTIDE SEQUENCE [LARGE SCALE GENOMIC DNA]</scope>
    <source>
        <strain evidence="4 5">ATCC 30569</strain>
    </source>
</reference>
<accession>A0AA88GTV2</accession>
<sequence>MPQKDQSANSSKSPQSTTSSSSSSQSLPPLKSSRSKSYLVKVHFGEPLDSDTLPEFIIQAMDFLLKHAKDIEGLFRISGHAGDVSKLKSKLNAGEAIELSEIENIHNVASLVKMYFRELPNPLISFECYDMFMIADSIPDDCSRLECLKKLLVYLPPTNQIILQQLCLFLSELAKNSEKNRMNIENLAIVFSPNILRAPDSKQDDPLLVSHPFLECQEPLSQKEIVQSYKSAQNIVKSLIEHVDYFFSSNLMNFQDFIEQQLSNERKQGSSSNTTLTSPIQMQISEQIFGTSPHEVTSSVKRLSEKITQQIQDFNNNCENTNSFK</sequence>
<evidence type="ECO:0000259" key="3">
    <source>
        <dbReference type="PROSITE" id="PS50238"/>
    </source>
</evidence>
<comment type="caution">
    <text evidence="4">The sequence shown here is derived from an EMBL/GenBank/DDBJ whole genome shotgun (WGS) entry which is preliminary data.</text>
</comment>
<keyword evidence="5" id="KW-1185">Reference proteome</keyword>
<dbReference type="Proteomes" id="UP000816034">
    <property type="component" value="Unassembled WGS sequence"/>
</dbReference>
<dbReference type="AlphaFoldDB" id="A0AA88GTV2"/>
<dbReference type="GeneID" id="68095971"/>
<dbReference type="GO" id="GO:0007165">
    <property type="term" value="P:signal transduction"/>
    <property type="evidence" value="ECO:0007669"/>
    <property type="project" value="InterPro"/>
</dbReference>
<feature type="domain" description="Rho-GAP" evidence="3">
    <location>
        <begin position="46"/>
        <end position="247"/>
    </location>
</feature>
<dbReference type="SUPFAM" id="SSF48350">
    <property type="entry name" value="GTPase activation domain, GAP"/>
    <property type="match status" value="1"/>
</dbReference>
<protein>
    <recommendedName>
        <fullName evidence="3">Rho-GAP domain-containing protein</fullName>
    </recommendedName>
</protein>
<dbReference type="GO" id="GO:0005096">
    <property type="term" value="F:GTPase activator activity"/>
    <property type="evidence" value="ECO:0007669"/>
    <property type="project" value="UniProtKB-KW"/>
</dbReference>
<feature type="compositionally biased region" description="Low complexity" evidence="2">
    <location>
        <begin position="10"/>
        <end position="31"/>
    </location>
</feature>
<evidence type="ECO:0000313" key="5">
    <source>
        <dbReference type="Proteomes" id="UP000816034"/>
    </source>
</evidence>
<gene>
    <name evidence="4" type="ORF">C9374_003516</name>
</gene>
<dbReference type="EMBL" id="PYSW02000018">
    <property type="protein sequence ID" value="KAG2385701.1"/>
    <property type="molecule type" value="Genomic_DNA"/>
</dbReference>
<dbReference type="PANTHER" id="PTHR23176:SF129">
    <property type="entry name" value="RHO GTPASE ACTIVATING PROTEIN AT 16F, ISOFORM E-RELATED"/>
    <property type="match status" value="1"/>
</dbReference>
<name>A0AA88GTV2_NAELO</name>
<dbReference type="GO" id="GO:0005737">
    <property type="term" value="C:cytoplasm"/>
    <property type="evidence" value="ECO:0007669"/>
    <property type="project" value="TreeGrafter"/>
</dbReference>
<dbReference type="InterPro" id="IPR000198">
    <property type="entry name" value="RhoGAP_dom"/>
</dbReference>
<dbReference type="InterPro" id="IPR050729">
    <property type="entry name" value="Rho-GAP"/>
</dbReference>
<dbReference type="Gene3D" id="1.10.555.10">
    <property type="entry name" value="Rho GTPase activation protein"/>
    <property type="match status" value="1"/>
</dbReference>
<proteinExistence type="predicted"/>
<dbReference type="PANTHER" id="PTHR23176">
    <property type="entry name" value="RHO/RAC/CDC GTPASE-ACTIVATING PROTEIN"/>
    <property type="match status" value="1"/>
</dbReference>